<evidence type="ECO:0000256" key="1">
    <source>
        <dbReference type="SAM" id="MobiDB-lite"/>
    </source>
</evidence>
<dbReference type="SUPFAM" id="SSF49464">
    <property type="entry name" value="Carboxypeptidase regulatory domain-like"/>
    <property type="match status" value="1"/>
</dbReference>
<dbReference type="Gene3D" id="2.60.40.1120">
    <property type="entry name" value="Carboxypeptidase-like, regulatory domain"/>
    <property type="match status" value="1"/>
</dbReference>
<organism evidence="2">
    <name type="scientific">marine sediment metagenome</name>
    <dbReference type="NCBI Taxonomy" id="412755"/>
    <lineage>
        <taxon>unclassified sequences</taxon>
        <taxon>metagenomes</taxon>
        <taxon>ecological metagenomes</taxon>
    </lineage>
</organism>
<dbReference type="AlphaFoldDB" id="A0A0F8VWP4"/>
<name>A0A0F8VWP4_9ZZZZ</name>
<dbReference type="InterPro" id="IPR008969">
    <property type="entry name" value="CarboxyPept-like_regulatory"/>
</dbReference>
<sequence>MHHLFIKDFILLFVGIVSFGSLWAQNTITITGQVVESATQEILPFVTVSVKNSATKELVTGTITDDTGRFNISDLPTGDYIIEISYIGFERVHQSVSSSGINPIFDLGTIALSESAQNLSEVAITARRATVDADLDKKSFSLDQNLAQSGGSVLDAMRTMPGVAFDQEGKIVLRALEDHSPDAPAQTPVAQAPAAQAPAAQAAPAETPAAAPRTAAQAPVAEEAPAPLKAEIADTAAVATPETPDAPEAAIADTAVMAEPAPAAAPMAHAPSVDIEEDDTSDAEAFFAASPQPQSHYE</sequence>
<protein>
    <recommendedName>
        <fullName evidence="3">TonB-dependent receptor</fullName>
    </recommendedName>
</protein>
<feature type="compositionally biased region" description="Low complexity" evidence="1">
    <location>
        <begin position="183"/>
        <end position="224"/>
    </location>
</feature>
<gene>
    <name evidence="2" type="ORF">LCGC14_3141150</name>
</gene>
<proteinExistence type="predicted"/>
<accession>A0A0F8VWP4</accession>
<dbReference type="EMBL" id="LAZR01068869">
    <property type="protein sequence ID" value="KKK48833.1"/>
    <property type="molecule type" value="Genomic_DNA"/>
</dbReference>
<comment type="caution">
    <text evidence="2">The sequence shown here is derived from an EMBL/GenBank/DDBJ whole genome shotgun (WGS) entry which is preliminary data.</text>
</comment>
<feature type="region of interest" description="Disordered" evidence="1">
    <location>
        <begin position="181"/>
        <end position="224"/>
    </location>
</feature>
<evidence type="ECO:0000313" key="2">
    <source>
        <dbReference type="EMBL" id="KKK48833.1"/>
    </source>
</evidence>
<feature type="compositionally biased region" description="Low complexity" evidence="1">
    <location>
        <begin position="257"/>
        <end position="271"/>
    </location>
</feature>
<evidence type="ECO:0008006" key="3">
    <source>
        <dbReference type="Google" id="ProtNLM"/>
    </source>
</evidence>
<reference evidence="2" key="1">
    <citation type="journal article" date="2015" name="Nature">
        <title>Complex archaea that bridge the gap between prokaryotes and eukaryotes.</title>
        <authorList>
            <person name="Spang A."/>
            <person name="Saw J.H."/>
            <person name="Jorgensen S.L."/>
            <person name="Zaremba-Niedzwiedzka K."/>
            <person name="Martijn J."/>
            <person name="Lind A.E."/>
            <person name="van Eijk R."/>
            <person name="Schleper C."/>
            <person name="Guy L."/>
            <person name="Ettema T.J."/>
        </authorList>
    </citation>
    <scope>NUCLEOTIDE SEQUENCE</scope>
</reference>
<feature type="region of interest" description="Disordered" evidence="1">
    <location>
        <begin position="257"/>
        <end position="298"/>
    </location>
</feature>
<feature type="non-terminal residue" evidence="2">
    <location>
        <position position="298"/>
    </location>
</feature>
<dbReference type="Pfam" id="PF13715">
    <property type="entry name" value="CarbopepD_reg_2"/>
    <property type="match status" value="1"/>
</dbReference>